<keyword evidence="2" id="KW-1185">Reference proteome</keyword>
<dbReference type="EMBL" id="JAPESX010000056">
    <property type="protein sequence ID" value="KAJ8123653.1"/>
    <property type="molecule type" value="Genomic_DNA"/>
</dbReference>
<evidence type="ECO:0000313" key="1">
    <source>
        <dbReference type="EMBL" id="KAJ8123653.1"/>
    </source>
</evidence>
<comment type="caution">
    <text evidence="1">The sequence shown here is derived from an EMBL/GenBank/DDBJ whole genome shotgun (WGS) entry which is preliminary data.</text>
</comment>
<evidence type="ECO:0000313" key="2">
    <source>
        <dbReference type="Proteomes" id="UP001153334"/>
    </source>
</evidence>
<proteinExistence type="predicted"/>
<dbReference type="Proteomes" id="UP001153334">
    <property type="component" value="Unassembled WGS sequence"/>
</dbReference>
<gene>
    <name evidence="1" type="ORF">ONZ43_g445</name>
</gene>
<sequence>MAWEKVSDTRWERPVNGLEGYFIFIAGMSASLCEGREHYTLFSKLKLELEHSDPLPVLQHAWKQIRYEQPQIAATVDGMKKVYEVPNSKDLQEWLDSTFVISPASDADNLYASVDPIKQATLYYIPKSSEIVFRGHHHTIDGTGVLLFWHSYLEALRSPVAKLNFGDEHTRLAPTMEQVLGYPEQATQELNEKATELFMSWAGDAPGIGPVSQLGAAPSGVCQNVELVFPLDVTNAIIAACKDKGISVTAAVHAAYIGSIAKHADPNSKLSQYVSANQFNLRPYLPEPYNSSNYAASVYYTPLPYKTDLPASYWDLARSLHEYYQTSFKNNSGAFELNGPFTRVLCGAVQTPEFLASPVSKDALVSSLGVVERYVQREYGSEIKVEDVSIGVDVVMGMSMFFIFTFRDQLRLVYSFNEGFEKKGDIQTYLDDVRSILAEELLA</sequence>
<protein>
    <submittedName>
        <fullName evidence="1">Uncharacterized protein</fullName>
    </submittedName>
</protein>
<reference evidence="1" key="1">
    <citation type="submission" date="2022-11" db="EMBL/GenBank/DDBJ databases">
        <title>Genome Sequence of Nemania bipapillata.</title>
        <authorList>
            <person name="Buettner E."/>
        </authorList>
    </citation>
    <scope>NUCLEOTIDE SEQUENCE</scope>
    <source>
        <strain evidence="1">CP14</strain>
    </source>
</reference>
<name>A0ACC2J8I3_9PEZI</name>
<organism evidence="1 2">
    <name type="scientific">Nemania bipapillata</name>
    <dbReference type="NCBI Taxonomy" id="110536"/>
    <lineage>
        <taxon>Eukaryota</taxon>
        <taxon>Fungi</taxon>
        <taxon>Dikarya</taxon>
        <taxon>Ascomycota</taxon>
        <taxon>Pezizomycotina</taxon>
        <taxon>Sordariomycetes</taxon>
        <taxon>Xylariomycetidae</taxon>
        <taxon>Xylariales</taxon>
        <taxon>Xylariaceae</taxon>
        <taxon>Nemania</taxon>
    </lineage>
</organism>
<accession>A0ACC2J8I3</accession>